<sequence length="501" mass="55915">MHEAEDDGYEMIDEKAVQECSNFQFESTSFLLAAADAPMAANTTSNDVEHGVAHGYWKDLANILLLAVNDQLKVDGDVEGNLNVDLRKTVKAYKREWDVKKAKEAHEKRQASRHLRFQQKFNGEGETQVEGENSSNSRSNKNFKALHLIVARLFASQLRADAAALSSTSKMRSISLAAKWCPSPAESHDKQTFLVSSIAEAIFPAKEVCPSGTTDRVTYLKHARLALRSKLLSPLRKYLGIVERDITAGNFRDIKYDRIPSMAMDRYSGLLLNRDEGSFANYLERVVAGRARISGAALLPSTLVSKARRAFGRSDRDNGKNATDQVQRLAEQQLLDGQWKTLVRRIKDSGKIESTIAVCDVSASMLSPRFPDDSCPMDSAVGLSLLLAEVVDPPFGGNFITFSEPPSIRKVGGARDDRTFKDKVAYIFQSNWDMNTDFVAVFENLTLPMAVSNKLRPEEMVKLIFVFSDMQFDAAQKRNERWTTSFKAYQEALCRGGLRDA</sequence>
<dbReference type="PANTHER" id="PTHR31373">
    <property type="entry name" value="OS06G0652100 PROTEIN"/>
    <property type="match status" value="1"/>
</dbReference>
<dbReference type="InterPro" id="IPR011205">
    <property type="entry name" value="UCP015417_vWA"/>
</dbReference>
<evidence type="ECO:0000313" key="4">
    <source>
        <dbReference type="Proteomes" id="UP000053259"/>
    </source>
</evidence>
<dbReference type="RefSeq" id="XP_016208871.1">
    <property type="nucleotide sequence ID" value="XM_016363311.1"/>
</dbReference>
<dbReference type="InParanoid" id="A0A0D1YE90"/>
<proteinExistence type="predicted"/>
<organism evidence="3 4">
    <name type="scientific">Verruconis gallopava</name>
    <dbReference type="NCBI Taxonomy" id="253628"/>
    <lineage>
        <taxon>Eukaryota</taxon>
        <taxon>Fungi</taxon>
        <taxon>Dikarya</taxon>
        <taxon>Ascomycota</taxon>
        <taxon>Pezizomycotina</taxon>
        <taxon>Dothideomycetes</taxon>
        <taxon>Pleosporomycetidae</taxon>
        <taxon>Venturiales</taxon>
        <taxon>Sympoventuriaceae</taxon>
        <taxon>Verruconis</taxon>
    </lineage>
</organism>
<feature type="domain" description="DUF2828" evidence="1">
    <location>
        <begin position="43"/>
        <end position="352"/>
    </location>
</feature>
<reference evidence="3 4" key="1">
    <citation type="submission" date="2015-01" db="EMBL/GenBank/DDBJ databases">
        <title>The Genome Sequence of Ochroconis gallopava CBS43764.</title>
        <authorList>
            <consortium name="The Broad Institute Genomics Platform"/>
            <person name="Cuomo C."/>
            <person name="de Hoog S."/>
            <person name="Gorbushina A."/>
            <person name="Stielow B."/>
            <person name="Teixiera M."/>
            <person name="Abouelleil A."/>
            <person name="Chapman S.B."/>
            <person name="Priest M."/>
            <person name="Young S.K."/>
            <person name="Wortman J."/>
            <person name="Nusbaum C."/>
            <person name="Birren B."/>
        </authorList>
    </citation>
    <scope>NUCLEOTIDE SEQUENCE [LARGE SCALE GENOMIC DNA]</scope>
    <source>
        <strain evidence="3 4">CBS 43764</strain>
    </source>
</reference>
<gene>
    <name evidence="3" type="ORF">PV09_09281</name>
</gene>
<dbReference type="InterPro" id="IPR058580">
    <property type="entry name" value="DUF2828"/>
</dbReference>
<accession>A0A0D1YE90</accession>
<keyword evidence="4" id="KW-1185">Reference proteome</keyword>
<dbReference type="GeneID" id="27317254"/>
<dbReference type="EMBL" id="KN847588">
    <property type="protein sequence ID" value="KIV99001.1"/>
    <property type="molecule type" value="Genomic_DNA"/>
</dbReference>
<protein>
    <submittedName>
        <fullName evidence="3">Uncharacterized protein</fullName>
    </submittedName>
</protein>
<feature type="domain" description="DUF7788" evidence="2">
    <location>
        <begin position="355"/>
        <end position="491"/>
    </location>
</feature>
<dbReference type="HOGENOM" id="CLU_011744_0_0_1"/>
<dbReference type="Pfam" id="PF11443">
    <property type="entry name" value="DUF2828"/>
    <property type="match status" value="1"/>
</dbReference>
<evidence type="ECO:0000313" key="3">
    <source>
        <dbReference type="EMBL" id="KIV99001.1"/>
    </source>
</evidence>
<dbReference type="OrthoDB" id="1149618at2759"/>
<dbReference type="Pfam" id="PF25043">
    <property type="entry name" value="DUF7788"/>
    <property type="match status" value="1"/>
</dbReference>
<evidence type="ECO:0000259" key="1">
    <source>
        <dbReference type="Pfam" id="PF11443"/>
    </source>
</evidence>
<name>A0A0D1YE90_9PEZI</name>
<dbReference type="Proteomes" id="UP000053259">
    <property type="component" value="Unassembled WGS sequence"/>
</dbReference>
<dbReference type="VEuPathDB" id="FungiDB:PV09_09281"/>
<dbReference type="InterPro" id="IPR056690">
    <property type="entry name" value="DUF7788"/>
</dbReference>
<dbReference type="AlphaFoldDB" id="A0A0D1YE90"/>
<dbReference type="PANTHER" id="PTHR31373:SF27">
    <property type="entry name" value="TROVE DOMAIN-CONTAINING PROTEIN"/>
    <property type="match status" value="1"/>
</dbReference>
<dbReference type="PIRSF" id="PIRSF015417">
    <property type="entry name" value="T31B5_30_vWA"/>
    <property type="match status" value="1"/>
</dbReference>
<evidence type="ECO:0000259" key="2">
    <source>
        <dbReference type="Pfam" id="PF25043"/>
    </source>
</evidence>